<reference evidence="1" key="1">
    <citation type="submission" date="2023-07" db="EMBL/GenBank/DDBJ databases">
        <title>Black Yeasts Isolated from many extreme environments.</title>
        <authorList>
            <person name="Coleine C."/>
            <person name="Stajich J.E."/>
            <person name="Selbmann L."/>
        </authorList>
    </citation>
    <scope>NUCLEOTIDE SEQUENCE</scope>
    <source>
        <strain evidence="1">CCFEE 5714</strain>
    </source>
</reference>
<comment type="caution">
    <text evidence="1">The sequence shown here is derived from an EMBL/GenBank/DDBJ whole genome shotgun (WGS) entry which is preliminary data.</text>
</comment>
<evidence type="ECO:0000313" key="2">
    <source>
        <dbReference type="Proteomes" id="UP001281147"/>
    </source>
</evidence>
<keyword evidence="2" id="KW-1185">Reference proteome</keyword>
<name>A0ACC3MU66_9PEZI</name>
<evidence type="ECO:0000313" key="1">
    <source>
        <dbReference type="EMBL" id="KAK3703793.1"/>
    </source>
</evidence>
<dbReference type="Proteomes" id="UP001281147">
    <property type="component" value="Unassembled WGS sequence"/>
</dbReference>
<protein>
    <submittedName>
        <fullName evidence="1">Uncharacterized protein</fullName>
    </submittedName>
</protein>
<accession>A0ACC3MU66</accession>
<organism evidence="1 2">
    <name type="scientific">Vermiconidia calcicola</name>
    <dbReference type="NCBI Taxonomy" id="1690605"/>
    <lineage>
        <taxon>Eukaryota</taxon>
        <taxon>Fungi</taxon>
        <taxon>Dikarya</taxon>
        <taxon>Ascomycota</taxon>
        <taxon>Pezizomycotina</taxon>
        <taxon>Dothideomycetes</taxon>
        <taxon>Dothideomycetidae</taxon>
        <taxon>Mycosphaerellales</taxon>
        <taxon>Extremaceae</taxon>
        <taxon>Vermiconidia</taxon>
    </lineage>
</organism>
<proteinExistence type="predicted"/>
<sequence length="468" mass="54194">MWSAKAKGSTWLTTYDGKLWPVVLCRDEFPPKRFMSSRSSPAALPAILLGKHIYIWVTENSLQDFDPSKDYLQYSSFPGSTQQMNGWNSKSERLRYNAFIQDALQYKDDAFWKNYIESNRAACRLDRKLSGKRRPENAWSDDDTEIVSFTDSRTPSTGPYKRRRLSNGRAGVRSAQLPTPGPTPIKTRNNQNIAIDSDAEQVDDDLSENEDSFVRQSKIKSDLFVQDSSESEDDEDSKEQQLLATREKNKKTIKDKAPKYNDLTIFVGEEHTPFSVKTDAVQHKCDFLWERKQYTDDLALHINLYEESQAKIQAKEFEPVWQYLTRREFTPRIVECDSGQKLEKVFMEEQKDDAAMKVIQIYVTASKIQFGALQLLCVNKLRVLYPLSSSTLLIVATMSEMAEKWDCDTETEMEGWLVDHIAERFMTLIGRESIALHRLLSEHDDLRESVFERLPMHKDARMRGEDRI</sequence>
<dbReference type="EMBL" id="JAUTXU010000147">
    <property type="protein sequence ID" value="KAK3703793.1"/>
    <property type="molecule type" value="Genomic_DNA"/>
</dbReference>
<gene>
    <name evidence="1" type="ORF">LTR37_014239</name>
</gene>